<dbReference type="EMBL" id="KB445552">
    <property type="protein sequence ID" value="EMC98712.1"/>
    <property type="molecule type" value="Genomic_DNA"/>
</dbReference>
<gene>
    <name evidence="1" type="ORF">BAUCODRAFT_30993</name>
</gene>
<dbReference type="AlphaFoldDB" id="M2LVN0"/>
<name>M2LVN0_BAUPA</name>
<dbReference type="HOGENOM" id="CLU_2399343_0_0_1"/>
<keyword evidence="2" id="KW-1185">Reference proteome</keyword>
<accession>M2LVN0</accession>
<evidence type="ECO:0000313" key="1">
    <source>
        <dbReference type="EMBL" id="EMC98712.1"/>
    </source>
</evidence>
<dbReference type="KEGG" id="bcom:BAUCODRAFT_30993"/>
<protein>
    <submittedName>
        <fullName evidence="1">Uncharacterized protein</fullName>
    </submittedName>
</protein>
<evidence type="ECO:0000313" key="2">
    <source>
        <dbReference type="Proteomes" id="UP000011761"/>
    </source>
</evidence>
<dbReference type="Proteomes" id="UP000011761">
    <property type="component" value="Unassembled WGS sequence"/>
</dbReference>
<organism evidence="1 2">
    <name type="scientific">Baudoinia panamericana (strain UAMH 10762)</name>
    <name type="common">Angels' share fungus</name>
    <name type="synonym">Baudoinia compniacensis (strain UAMH 10762)</name>
    <dbReference type="NCBI Taxonomy" id="717646"/>
    <lineage>
        <taxon>Eukaryota</taxon>
        <taxon>Fungi</taxon>
        <taxon>Dikarya</taxon>
        <taxon>Ascomycota</taxon>
        <taxon>Pezizomycotina</taxon>
        <taxon>Dothideomycetes</taxon>
        <taxon>Dothideomycetidae</taxon>
        <taxon>Mycosphaerellales</taxon>
        <taxon>Teratosphaeriaceae</taxon>
        <taxon>Baudoinia</taxon>
    </lineage>
</organism>
<reference evidence="1 2" key="1">
    <citation type="journal article" date="2012" name="PLoS Pathog.">
        <title>Diverse lifestyles and strategies of plant pathogenesis encoded in the genomes of eighteen Dothideomycetes fungi.</title>
        <authorList>
            <person name="Ohm R.A."/>
            <person name="Feau N."/>
            <person name="Henrissat B."/>
            <person name="Schoch C.L."/>
            <person name="Horwitz B.A."/>
            <person name="Barry K.W."/>
            <person name="Condon B.J."/>
            <person name="Copeland A.C."/>
            <person name="Dhillon B."/>
            <person name="Glaser F."/>
            <person name="Hesse C.N."/>
            <person name="Kosti I."/>
            <person name="LaButti K."/>
            <person name="Lindquist E.A."/>
            <person name="Lucas S."/>
            <person name="Salamov A.A."/>
            <person name="Bradshaw R.E."/>
            <person name="Ciuffetti L."/>
            <person name="Hamelin R.C."/>
            <person name="Kema G.H.J."/>
            <person name="Lawrence C."/>
            <person name="Scott J.A."/>
            <person name="Spatafora J.W."/>
            <person name="Turgeon B.G."/>
            <person name="de Wit P.J.G.M."/>
            <person name="Zhong S."/>
            <person name="Goodwin S.B."/>
            <person name="Grigoriev I.V."/>
        </authorList>
    </citation>
    <scope>NUCLEOTIDE SEQUENCE [LARGE SCALE GENOMIC DNA]</scope>
    <source>
        <strain evidence="1 2">UAMH 10762</strain>
    </source>
</reference>
<sequence length="93" mass="10479">MAVTLVKAFASVSCSTWFEAAYSCWPDHMPSYPVLPATSTASRVLSFREQGLDRSCCSLTVRSPAIVMRASIQRPRWTVLKHFSALRQKMLRV</sequence>
<proteinExistence type="predicted"/>
<dbReference type="RefSeq" id="XP_007673498.1">
    <property type="nucleotide sequence ID" value="XM_007675308.1"/>
</dbReference>
<dbReference type="GeneID" id="19111363"/>